<evidence type="ECO:0000313" key="3">
    <source>
        <dbReference type="Proteomes" id="UP000037069"/>
    </source>
</evidence>
<name>A0A0L0BZV6_LUCCU</name>
<dbReference type="InterPro" id="IPR020471">
    <property type="entry name" value="AKR"/>
</dbReference>
<evidence type="ECO:0000313" key="2">
    <source>
        <dbReference type="EMBL" id="KNC25585.1"/>
    </source>
</evidence>
<dbReference type="PRINTS" id="PR00069">
    <property type="entry name" value="ALDKETRDTASE"/>
</dbReference>
<evidence type="ECO:0000259" key="1">
    <source>
        <dbReference type="Pfam" id="PF00248"/>
    </source>
</evidence>
<dbReference type="AlphaFoldDB" id="A0A0L0BZV6"/>
<dbReference type="PANTHER" id="PTHR42686">
    <property type="entry name" value="GH17980P-RELATED"/>
    <property type="match status" value="1"/>
</dbReference>
<dbReference type="Proteomes" id="UP000037069">
    <property type="component" value="Unassembled WGS sequence"/>
</dbReference>
<dbReference type="PANTHER" id="PTHR42686:SF1">
    <property type="entry name" value="GH17980P-RELATED"/>
    <property type="match status" value="1"/>
</dbReference>
<dbReference type="InterPro" id="IPR044479">
    <property type="entry name" value="LGALDH-like"/>
</dbReference>
<gene>
    <name evidence="2" type="ORF">FF38_12953</name>
</gene>
<dbReference type="OrthoDB" id="48988at2759"/>
<organism evidence="2 3">
    <name type="scientific">Lucilia cuprina</name>
    <name type="common">Green bottle fly</name>
    <name type="synonym">Australian sheep blowfly</name>
    <dbReference type="NCBI Taxonomy" id="7375"/>
    <lineage>
        <taxon>Eukaryota</taxon>
        <taxon>Metazoa</taxon>
        <taxon>Ecdysozoa</taxon>
        <taxon>Arthropoda</taxon>
        <taxon>Hexapoda</taxon>
        <taxon>Insecta</taxon>
        <taxon>Pterygota</taxon>
        <taxon>Neoptera</taxon>
        <taxon>Endopterygota</taxon>
        <taxon>Diptera</taxon>
        <taxon>Brachycera</taxon>
        <taxon>Muscomorpha</taxon>
        <taxon>Oestroidea</taxon>
        <taxon>Calliphoridae</taxon>
        <taxon>Luciliinae</taxon>
        <taxon>Lucilia</taxon>
    </lineage>
</organism>
<proteinExistence type="predicted"/>
<dbReference type="InterPro" id="IPR036812">
    <property type="entry name" value="NAD(P)_OxRdtase_dom_sf"/>
</dbReference>
<accession>A0A0L0BZV6</accession>
<reference evidence="2 3" key="1">
    <citation type="journal article" date="2015" name="Nat. Commun.">
        <title>Lucilia cuprina genome unlocks parasitic fly biology to underpin future interventions.</title>
        <authorList>
            <person name="Anstead C.A."/>
            <person name="Korhonen P.K."/>
            <person name="Young N.D."/>
            <person name="Hall R.S."/>
            <person name="Jex A.R."/>
            <person name="Murali S.C."/>
            <person name="Hughes D.S."/>
            <person name="Lee S.F."/>
            <person name="Perry T."/>
            <person name="Stroehlein A.J."/>
            <person name="Ansell B.R."/>
            <person name="Breugelmans B."/>
            <person name="Hofmann A."/>
            <person name="Qu J."/>
            <person name="Dugan S."/>
            <person name="Lee S.L."/>
            <person name="Chao H."/>
            <person name="Dinh H."/>
            <person name="Han Y."/>
            <person name="Doddapaneni H.V."/>
            <person name="Worley K.C."/>
            <person name="Muzny D.M."/>
            <person name="Ioannidis P."/>
            <person name="Waterhouse R.M."/>
            <person name="Zdobnov E.M."/>
            <person name="James P.J."/>
            <person name="Bagnall N.H."/>
            <person name="Kotze A.C."/>
            <person name="Gibbs R.A."/>
            <person name="Richards S."/>
            <person name="Batterham P."/>
            <person name="Gasser R.B."/>
        </authorList>
    </citation>
    <scope>NUCLEOTIDE SEQUENCE [LARGE SCALE GENOMIC DNA]</scope>
    <source>
        <strain evidence="2 3">LS</strain>
        <tissue evidence="2">Full body</tissue>
    </source>
</reference>
<dbReference type="GO" id="GO:0010349">
    <property type="term" value="F:L-galactose dehydrogenase activity"/>
    <property type="evidence" value="ECO:0007669"/>
    <property type="project" value="InterPro"/>
</dbReference>
<sequence>MRQKMSSSNLPDTYTPEFHDEELCRKMEYRILGRTGLKVSKVSLGTGTLSSFYGDLDVKEAIATIHKALKAGINYIDTAPYYGLGRSEEVLGMALKDVPRSAYYVATKVGRYNPTYEGMIDFSAKKTRQSVEESLQRLGLDYVDIIQIHDIEFTKNFDIVINECLPELEKIVKEGKARFIGVTAYPLKALKECIEAANGRFDTVLSYARYTLCDDSLKSYLDFFHNENLGIVCASAHALGLLTNGGPQPWHPTNDEHKQLCRKAANICKEANIELGKLAMHYCMQLDGVATFLTGMQTRQLLDINLEAFYNGLNKKEQEVLQLLKETYRFLYKEEFVEQKDLLLNMTSSKLPSTFVQGFHNEELCKKMEYRVLGRTGLRVSKISLGGATFSALFGEVNVEEAIATVHKALKSGINYIDTAPFYGQGRSEEILGLALKDVPRSAYYIATKVARYESTYEGMFDHSAKKTRESVEKSLKLLGLDYVDVIQIHDIEFAPDLSTVVNECLPELESIVKEGKARFIGVTGYPLNTLKKCIQLSNGRFDTVLSYARNTLCDDALKSYIDFFQSQNLGIICAAAHAVGLLTNNGPQPWHVANEELKQLCHKAANICKESNIELGKLAMYHTMQMPGPATFVIGMQTRQLLDINLQAVFNGLNKKEQEVLKHLKETIFTKSINWEGIELERYWAAMNNKKEKK</sequence>
<dbReference type="OMA" id="QICREND"/>
<dbReference type="Gene3D" id="3.20.20.100">
    <property type="entry name" value="NADP-dependent oxidoreductase domain"/>
    <property type="match status" value="2"/>
</dbReference>
<dbReference type="SUPFAM" id="SSF51430">
    <property type="entry name" value="NAD(P)-linked oxidoreductase"/>
    <property type="match status" value="2"/>
</dbReference>
<feature type="domain" description="NADP-dependent oxidoreductase" evidence="1">
    <location>
        <begin position="42"/>
        <end position="318"/>
    </location>
</feature>
<dbReference type="CDD" id="cd19163">
    <property type="entry name" value="AKR_galDH"/>
    <property type="match status" value="2"/>
</dbReference>
<dbReference type="STRING" id="7375.A0A0L0BZV6"/>
<dbReference type="Pfam" id="PF00248">
    <property type="entry name" value="Aldo_ket_red"/>
    <property type="match status" value="2"/>
</dbReference>
<comment type="caution">
    <text evidence="2">The sequence shown here is derived from an EMBL/GenBank/DDBJ whole genome shotgun (WGS) entry which is preliminary data.</text>
</comment>
<protein>
    <recommendedName>
        <fullName evidence="1">NADP-dependent oxidoreductase domain-containing protein</fullName>
    </recommendedName>
</protein>
<dbReference type="InterPro" id="IPR023210">
    <property type="entry name" value="NADP_OxRdtase_dom"/>
</dbReference>
<feature type="domain" description="NADP-dependent oxidoreductase" evidence="1">
    <location>
        <begin position="382"/>
        <end position="661"/>
    </location>
</feature>
<dbReference type="EMBL" id="JRES01001097">
    <property type="protein sequence ID" value="KNC25585.1"/>
    <property type="molecule type" value="Genomic_DNA"/>
</dbReference>
<dbReference type="GO" id="GO:0005829">
    <property type="term" value="C:cytosol"/>
    <property type="evidence" value="ECO:0007669"/>
    <property type="project" value="TreeGrafter"/>
</dbReference>
<keyword evidence="3" id="KW-1185">Reference proteome</keyword>
<dbReference type="FunFam" id="3.20.20.100:FF:000011">
    <property type="entry name" value="Aldo/keto reductase"/>
    <property type="match status" value="2"/>
</dbReference>